<reference evidence="1" key="1">
    <citation type="journal article" date="2022" name="bioRxiv">
        <title>Sequencing and chromosome-scale assembly of the giantPleurodeles waltlgenome.</title>
        <authorList>
            <person name="Brown T."/>
            <person name="Elewa A."/>
            <person name="Iarovenko S."/>
            <person name="Subramanian E."/>
            <person name="Araus A.J."/>
            <person name="Petzold A."/>
            <person name="Susuki M."/>
            <person name="Suzuki K.-i.T."/>
            <person name="Hayashi T."/>
            <person name="Toyoda A."/>
            <person name="Oliveira C."/>
            <person name="Osipova E."/>
            <person name="Leigh N.D."/>
            <person name="Simon A."/>
            <person name="Yun M.H."/>
        </authorList>
    </citation>
    <scope>NUCLEOTIDE SEQUENCE</scope>
    <source>
        <strain evidence="1">20211129_DDA</strain>
        <tissue evidence="1">Liver</tissue>
    </source>
</reference>
<evidence type="ECO:0000313" key="2">
    <source>
        <dbReference type="Proteomes" id="UP001066276"/>
    </source>
</evidence>
<evidence type="ECO:0000313" key="1">
    <source>
        <dbReference type="EMBL" id="KAJ1162646.1"/>
    </source>
</evidence>
<comment type="caution">
    <text evidence="1">The sequence shown here is derived from an EMBL/GenBank/DDBJ whole genome shotgun (WGS) entry which is preliminary data.</text>
</comment>
<sequence>MYNAWAAGGLELTEEDLAGFLRILAAVTALGGPRKAGDECGGALEGNTNEDKLERLCCFAQPGRTVAAPAVEVGVADYKARAQLRGNLSTQANTAMRQNVLKIKQSKSRRPHTRALLLSSEAGAADGTRAIQVGCIQPREAFRF</sequence>
<keyword evidence="2" id="KW-1185">Reference proteome</keyword>
<protein>
    <submittedName>
        <fullName evidence="1">Uncharacterized protein</fullName>
    </submittedName>
</protein>
<proteinExistence type="predicted"/>
<dbReference type="Proteomes" id="UP001066276">
    <property type="component" value="Chromosome 4_2"/>
</dbReference>
<gene>
    <name evidence="1" type="ORF">NDU88_003114</name>
</gene>
<accession>A0AAV7SCV2</accession>
<dbReference type="EMBL" id="JANPWB010000008">
    <property type="protein sequence ID" value="KAJ1162646.1"/>
    <property type="molecule type" value="Genomic_DNA"/>
</dbReference>
<organism evidence="1 2">
    <name type="scientific">Pleurodeles waltl</name>
    <name type="common">Iberian ribbed newt</name>
    <dbReference type="NCBI Taxonomy" id="8319"/>
    <lineage>
        <taxon>Eukaryota</taxon>
        <taxon>Metazoa</taxon>
        <taxon>Chordata</taxon>
        <taxon>Craniata</taxon>
        <taxon>Vertebrata</taxon>
        <taxon>Euteleostomi</taxon>
        <taxon>Amphibia</taxon>
        <taxon>Batrachia</taxon>
        <taxon>Caudata</taxon>
        <taxon>Salamandroidea</taxon>
        <taxon>Salamandridae</taxon>
        <taxon>Pleurodelinae</taxon>
        <taxon>Pleurodeles</taxon>
    </lineage>
</organism>
<name>A0AAV7SCV2_PLEWA</name>
<dbReference type="AlphaFoldDB" id="A0AAV7SCV2"/>